<gene>
    <name evidence="3" type="ORF">BDE27_2053</name>
    <name evidence="2" type="ORF">Xehl_00875</name>
</gene>
<proteinExistence type="predicted"/>
<dbReference type="Proteomes" id="UP000225605">
    <property type="component" value="Unassembled WGS sequence"/>
</dbReference>
<organism evidence="2 4">
    <name type="scientific">Xenorhabdus ehlersii</name>
    <dbReference type="NCBI Taxonomy" id="290111"/>
    <lineage>
        <taxon>Bacteria</taxon>
        <taxon>Pseudomonadati</taxon>
        <taxon>Pseudomonadota</taxon>
        <taxon>Gammaproteobacteria</taxon>
        <taxon>Enterobacterales</taxon>
        <taxon>Morganellaceae</taxon>
        <taxon>Xenorhabdus</taxon>
    </lineage>
</organism>
<evidence type="ECO:0000313" key="5">
    <source>
        <dbReference type="Proteomes" id="UP000283568"/>
    </source>
</evidence>
<evidence type="ECO:0000313" key="4">
    <source>
        <dbReference type="Proteomes" id="UP000225605"/>
    </source>
</evidence>
<comment type="caution">
    <text evidence="2">The sequence shown here is derived from an EMBL/GenBank/DDBJ whole genome shotgun (WGS) entry which is preliminary data.</text>
</comment>
<name>A0A2D0IXA2_9GAMM</name>
<evidence type="ECO:0000313" key="3">
    <source>
        <dbReference type="EMBL" id="RKE91779.1"/>
    </source>
</evidence>
<dbReference type="Proteomes" id="UP000283568">
    <property type="component" value="Unassembled WGS sequence"/>
</dbReference>
<reference evidence="2 4" key="1">
    <citation type="journal article" date="2017" name="Nat. Microbiol.">
        <title>Natural product diversity associated with the nematode symbionts Photorhabdus and Xenorhabdus.</title>
        <authorList>
            <person name="Tobias N.J."/>
            <person name="Wolff H."/>
            <person name="Djahanschiri B."/>
            <person name="Grundmann F."/>
            <person name="Kronenwerth M."/>
            <person name="Shi Y.M."/>
            <person name="Simonyi S."/>
            <person name="Grun P."/>
            <person name="Shapiro-Ilan D."/>
            <person name="Pidot S.J."/>
            <person name="Stinear T.P."/>
            <person name="Ebersberger I."/>
            <person name="Bode H.B."/>
        </authorList>
    </citation>
    <scope>NUCLEOTIDE SEQUENCE [LARGE SCALE GENOMIC DNA]</scope>
    <source>
        <strain evidence="2 4">DSM 16337</strain>
    </source>
</reference>
<protein>
    <recommendedName>
        <fullName evidence="6">DNA transfer protein</fullName>
    </recommendedName>
</protein>
<keyword evidence="5" id="KW-1185">Reference proteome</keyword>
<dbReference type="EMBL" id="RAQI01000002">
    <property type="protein sequence ID" value="RKE91779.1"/>
    <property type="molecule type" value="Genomic_DNA"/>
</dbReference>
<reference evidence="3 5" key="2">
    <citation type="submission" date="2018-09" db="EMBL/GenBank/DDBJ databases">
        <title>Genomic Encyclopedia of Archaeal and Bacterial Type Strains, Phase II (KMG-II): from individual species to whole genera.</title>
        <authorList>
            <person name="Goeker M."/>
        </authorList>
    </citation>
    <scope>NUCLEOTIDE SEQUENCE [LARGE SCALE GENOMIC DNA]</scope>
    <source>
        <strain evidence="3 5">DSM 16337</strain>
    </source>
</reference>
<dbReference type="AlphaFoldDB" id="A0A2D0IXA2"/>
<sequence>MAKPWRDVVASPQYQSLNLQQQAAAQEQYFNEIVVPKAGDKVEAARQQFYAAYPLPQQQQAGNPIAEAGKGFLQAGVNVANIIPSIGDAVVSAGAWAGEKAGLGDGTYTPAQRFELPNSLKPQDSYAQIGAEVAPYLIPGVGTEKAAVALGSVANAGKLERGATKLADMVAENTIGALAQNSSKDNAGGLATDLGIGTAASGVARVVTPVLGKALNVVGEKTGLNKLFRGAGGAGQGAPQPPPQKQLTPEETLRQMAAQKNPDLASSLQGLDVKVQPDVKAAADRLGVTEDLLPSHLSGNQQYQAVEQAIKSRAGSALKQQEDVAILKLSESAGKLIDDVAKAPDTLSLNQKIIGQVDSRMAALEHRSDQLYKQIDNAMLPATRVEANNTAAALERKADELGGWENLDTIEKAVFKAVNPSQDGILTYANLNKQRRLVGQALFKNRGPYKDADEGALRYLYSQLSKDQRTVLGDVGAGRDFEVAQRLVQMRKGLEDQMVQLRGKNLTGDIANRSTLAVASLARGNSKQFSELMKNIPSRQMRQEVAGTAIRDMLSAGKRGADFNPAGFADWYQNLRKSGNLRILAQYMPREFMSGLHDTYVVANAIRRAKSFEITTGRLNDFTKRFDAVTAPHELMAKYAGRVGTMAGTKLGPLGAVAGGALGEKLAARARMAGGAGSSEAAEKLILSSEFQQATKGIEVPPARGKSKYRKDFDEAKLRTSKQWREFYDTLSDIDKRTIARIGIIGWINQQDDNQTQSSNPASRM</sequence>
<evidence type="ECO:0000313" key="2">
    <source>
        <dbReference type="EMBL" id="PHM26534.1"/>
    </source>
</evidence>
<evidence type="ECO:0008006" key="6">
    <source>
        <dbReference type="Google" id="ProtNLM"/>
    </source>
</evidence>
<accession>A0A2D0IXA2</accession>
<dbReference type="RefSeq" id="WP_208638580.1">
    <property type="nucleotide sequence ID" value="NZ_CAWNOJ010000042.1"/>
</dbReference>
<evidence type="ECO:0000256" key="1">
    <source>
        <dbReference type="SAM" id="MobiDB-lite"/>
    </source>
</evidence>
<dbReference type="EMBL" id="NIBT01000003">
    <property type="protein sequence ID" value="PHM26534.1"/>
    <property type="molecule type" value="Genomic_DNA"/>
</dbReference>
<feature type="region of interest" description="Disordered" evidence="1">
    <location>
        <begin position="228"/>
        <end position="247"/>
    </location>
</feature>